<dbReference type="Proteomes" id="UP000476411">
    <property type="component" value="Chromosome"/>
</dbReference>
<name>A0A6B9Z851_9BACT</name>
<dbReference type="RefSeq" id="WP_162329841.1">
    <property type="nucleotide sequence ID" value="NZ_CP048113.1"/>
</dbReference>
<keyword evidence="1" id="KW-1133">Transmembrane helix</keyword>
<dbReference type="AlphaFoldDB" id="A0A6B9Z851"/>
<dbReference type="KEGG" id="chih:GWR21_00555"/>
<protein>
    <submittedName>
        <fullName evidence="2">Uncharacterized protein</fullName>
    </submittedName>
</protein>
<feature type="transmembrane region" description="Helical" evidence="1">
    <location>
        <begin position="56"/>
        <end position="75"/>
    </location>
</feature>
<keyword evidence="1" id="KW-0812">Transmembrane</keyword>
<keyword evidence="1" id="KW-0472">Membrane</keyword>
<gene>
    <name evidence="2" type="ORF">GWR21_00555</name>
</gene>
<proteinExistence type="predicted"/>
<organism evidence="2 3">
    <name type="scientific">Chitinophaga agri</name>
    <dbReference type="NCBI Taxonomy" id="2703787"/>
    <lineage>
        <taxon>Bacteria</taxon>
        <taxon>Pseudomonadati</taxon>
        <taxon>Bacteroidota</taxon>
        <taxon>Chitinophagia</taxon>
        <taxon>Chitinophagales</taxon>
        <taxon>Chitinophagaceae</taxon>
        <taxon>Chitinophaga</taxon>
    </lineage>
</organism>
<feature type="transmembrane region" description="Helical" evidence="1">
    <location>
        <begin position="25"/>
        <end position="49"/>
    </location>
</feature>
<accession>A0A6B9Z851</accession>
<evidence type="ECO:0000256" key="1">
    <source>
        <dbReference type="SAM" id="Phobius"/>
    </source>
</evidence>
<evidence type="ECO:0000313" key="2">
    <source>
        <dbReference type="EMBL" id="QHS58136.1"/>
    </source>
</evidence>
<reference evidence="2 3" key="1">
    <citation type="submission" date="2020-01" db="EMBL/GenBank/DDBJ databases">
        <title>Complete genome sequence of Chitinophaga sp. H33E-04 isolated from quinoa roots.</title>
        <authorList>
            <person name="Weon H.-Y."/>
            <person name="Lee S.A."/>
        </authorList>
    </citation>
    <scope>NUCLEOTIDE SEQUENCE [LARGE SCALE GENOMIC DNA]</scope>
    <source>
        <strain evidence="2 3">H33E-04</strain>
    </source>
</reference>
<sequence>MSQSATRRPATVEEQSPIPVLETDVVFADLLICISFATLSLATAILLLFNMSAAAWGGQLTLAFFFIAIAMWAAWSSETYHLYTDKLLIKKPLTYLSSTTTVIPLSSMKEVTIKTVKYRHRRTYLTIKTRSRTYQYTVSRDMEFIDTFIAELQQRGVNAHKGSYT</sequence>
<keyword evidence="3" id="KW-1185">Reference proteome</keyword>
<evidence type="ECO:0000313" key="3">
    <source>
        <dbReference type="Proteomes" id="UP000476411"/>
    </source>
</evidence>
<dbReference type="EMBL" id="CP048113">
    <property type="protein sequence ID" value="QHS58136.1"/>
    <property type="molecule type" value="Genomic_DNA"/>
</dbReference>